<name>A0ABM1R056_CAMSA</name>
<organism evidence="2 3">
    <name type="scientific">Camelina sativa</name>
    <name type="common">False flax</name>
    <name type="synonym">Myagrum sativum</name>
    <dbReference type="NCBI Taxonomy" id="90675"/>
    <lineage>
        <taxon>Eukaryota</taxon>
        <taxon>Viridiplantae</taxon>
        <taxon>Streptophyta</taxon>
        <taxon>Embryophyta</taxon>
        <taxon>Tracheophyta</taxon>
        <taxon>Spermatophyta</taxon>
        <taxon>Magnoliopsida</taxon>
        <taxon>eudicotyledons</taxon>
        <taxon>Gunneridae</taxon>
        <taxon>Pentapetalae</taxon>
        <taxon>rosids</taxon>
        <taxon>malvids</taxon>
        <taxon>Brassicales</taxon>
        <taxon>Brassicaceae</taxon>
        <taxon>Camelineae</taxon>
        <taxon>Camelina</taxon>
    </lineage>
</organism>
<reference evidence="3" key="2">
    <citation type="submission" date="2025-08" db="UniProtKB">
        <authorList>
            <consortium name="RefSeq"/>
        </authorList>
    </citation>
    <scope>IDENTIFICATION</scope>
    <source>
        <tissue evidence="3">Leaf</tissue>
    </source>
</reference>
<dbReference type="GeneID" id="109125071"/>
<evidence type="ECO:0000313" key="3">
    <source>
        <dbReference type="RefSeq" id="XP_019092394.1"/>
    </source>
</evidence>
<dbReference type="Pfam" id="PF02992">
    <property type="entry name" value="Transposase_21"/>
    <property type="match status" value="1"/>
</dbReference>
<evidence type="ECO:0000259" key="1">
    <source>
        <dbReference type="Pfam" id="PF13963"/>
    </source>
</evidence>
<gene>
    <name evidence="3" type="primary">LOC109125071</name>
</gene>
<dbReference type="PANTHER" id="PTHR10775">
    <property type="entry name" value="OS08G0208400 PROTEIN"/>
    <property type="match status" value="1"/>
</dbReference>
<keyword evidence="2" id="KW-1185">Reference proteome</keyword>
<accession>A0ABM1R056</accession>
<dbReference type="RefSeq" id="XP_019092394.1">
    <property type="nucleotide sequence ID" value="XM_019236849.1"/>
</dbReference>
<protein>
    <submittedName>
        <fullName evidence="3">Uncharacterized protein LOC109125071</fullName>
    </submittedName>
</protein>
<reference evidence="2" key="1">
    <citation type="journal article" date="2014" name="Nat. Commun.">
        <title>The emerging biofuel crop Camelina sativa retains a highly undifferentiated hexaploid genome structure.</title>
        <authorList>
            <person name="Kagale S."/>
            <person name="Koh C."/>
            <person name="Nixon J."/>
            <person name="Bollina V."/>
            <person name="Clarke W.E."/>
            <person name="Tuteja R."/>
            <person name="Spillane C."/>
            <person name="Robinson S.J."/>
            <person name="Links M.G."/>
            <person name="Clarke C."/>
            <person name="Higgins E.E."/>
            <person name="Huebert T."/>
            <person name="Sharpe A.G."/>
            <person name="Parkin I.A."/>
        </authorList>
    </citation>
    <scope>NUCLEOTIDE SEQUENCE [LARGE SCALE GENOMIC DNA]</scope>
    <source>
        <strain evidence="2">cv. DH55</strain>
    </source>
</reference>
<proteinExistence type="predicted"/>
<dbReference type="InterPro" id="IPR029480">
    <property type="entry name" value="Transpos_assoc"/>
</dbReference>
<dbReference type="InterPro" id="IPR004242">
    <property type="entry name" value="Transposase_21"/>
</dbReference>
<dbReference type="PANTHER" id="PTHR10775:SF180">
    <property type="entry name" value="TRANSPOSON, EN_SPM-LIKE, TRANSPOSASE-ASSOCIATED DOMAIN PROTEIN-RELATED"/>
    <property type="match status" value="1"/>
</dbReference>
<sequence length="580" mass="67039">MDKSWVWLPRASLEFQTGATNFVHASALRLGNPSDMFCPCIDCRNMCHQPIATVLEHLVIRRMDQKYKRNSCWSKHGDIKTDKSAEDPKVELDVYDLIRTAFIDGDSQPTSYFGDQADVVDGGSEESEFRKKLDDAETPLYSNCPNYTKVSAIMGLYCLKVKSGMSENYFDQLLTMIHDMLPTDNVLPQSTYGIKKFLKMFGFGYDMIHACKNDCVLYRKEYEAMESCPRCSVSRWERDKQTGEEKKGIPAKVLRYFPIKDRLRRLFRSRRTAEEVRWHFNNKSLDGTMRHPMDSLTWANVTDKWPEFSAEPRNLHLGISTDGMNPFCLQSSTYSTWPVFLVNYNMHPTLCMKAENIMLSLLIPGPTSPGNNIDVYLAPLIDDLKELWNEGLVVYDSFMKENFTIKAMLLWSITDYPALGTLAGCKVKGKQACVVCGKDTPFRWLKFIRNHVYLGNKKRLRPGHPYRRRKKWFDNTVEEGSASRIESGAEIFNILKDLKVEFGKPFGEKSKRKRKGVSVDEVPLDEEDDEDNDNWRWKKLSILFELPYWKDMPVRHNIDVMHVEKNVSDAILSILMQSAK</sequence>
<dbReference type="Proteomes" id="UP000694864">
    <property type="component" value="Chromosome 15"/>
</dbReference>
<feature type="domain" description="Transposase-associated" evidence="1">
    <location>
        <begin position="3"/>
        <end position="77"/>
    </location>
</feature>
<evidence type="ECO:0000313" key="2">
    <source>
        <dbReference type="Proteomes" id="UP000694864"/>
    </source>
</evidence>
<dbReference type="Pfam" id="PF13963">
    <property type="entry name" value="Transpos_assoc"/>
    <property type="match status" value="1"/>
</dbReference>